<feature type="compositionally biased region" description="Acidic residues" evidence="1">
    <location>
        <begin position="389"/>
        <end position="413"/>
    </location>
</feature>
<dbReference type="EMBL" id="LXWW01000561">
    <property type="protein sequence ID" value="OAO12116.1"/>
    <property type="molecule type" value="Genomic_DNA"/>
</dbReference>
<evidence type="ECO:0000313" key="3">
    <source>
        <dbReference type="EMBL" id="OAO12116.1"/>
    </source>
</evidence>
<name>A0A196S6X8_BLAHN</name>
<dbReference type="InterPro" id="IPR052584">
    <property type="entry name" value="U2_snRNP_Complex_Component"/>
</dbReference>
<evidence type="ECO:0000256" key="1">
    <source>
        <dbReference type="SAM" id="MobiDB-lite"/>
    </source>
</evidence>
<feature type="compositionally biased region" description="Basic and acidic residues" evidence="1">
    <location>
        <begin position="22"/>
        <end position="47"/>
    </location>
</feature>
<dbReference type="InterPro" id="IPR006568">
    <property type="entry name" value="PSP_pro-rich"/>
</dbReference>
<feature type="region of interest" description="Disordered" evidence="1">
    <location>
        <begin position="377"/>
        <end position="450"/>
    </location>
</feature>
<dbReference type="Proteomes" id="UP000078348">
    <property type="component" value="Unassembled WGS sequence"/>
</dbReference>
<comment type="caution">
    <text evidence="3">The sequence shown here is derived from an EMBL/GenBank/DDBJ whole genome shotgun (WGS) entry which is preliminary data.</text>
</comment>
<dbReference type="GO" id="GO:0005634">
    <property type="term" value="C:nucleus"/>
    <property type="evidence" value="ECO:0007669"/>
    <property type="project" value="InterPro"/>
</dbReference>
<dbReference type="OrthoDB" id="10260794at2759"/>
<protein>
    <submittedName>
        <fullName evidence="3">Splicing factor 3B subunit 2</fullName>
    </submittedName>
</protein>
<dbReference type="PANTHER" id="PTHR12785">
    <property type="entry name" value="SPLICING FACTOR 3B"/>
    <property type="match status" value="1"/>
</dbReference>
<dbReference type="SMART" id="SM00581">
    <property type="entry name" value="PSP"/>
    <property type="match status" value="1"/>
</dbReference>
<feature type="region of interest" description="Disordered" evidence="1">
    <location>
        <begin position="99"/>
        <end position="131"/>
    </location>
</feature>
<dbReference type="PANTHER" id="PTHR12785:SF6">
    <property type="entry name" value="SPLICING FACTOR 3B SUBUNIT 2"/>
    <property type="match status" value="1"/>
</dbReference>
<evidence type="ECO:0000313" key="4">
    <source>
        <dbReference type="Proteomes" id="UP000078348"/>
    </source>
</evidence>
<dbReference type="Pfam" id="PF04037">
    <property type="entry name" value="DUF382"/>
    <property type="match status" value="1"/>
</dbReference>
<feature type="compositionally biased region" description="Low complexity" evidence="1">
    <location>
        <begin position="99"/>
        <end position="108"/>
    </location>
</feature>
<keyword evidence="4" id="KW-1185">Reference proteome</keyword>
<feature type="domain" description="PSP proline-rich" evidence="2">
    <location>
        <begin position="281"/>
        <end position="334"/>
    </location>
</feature>
<accession>A0A196S6X8</accession>
<dbReference type="InterPro" id="IPR007180">
    <property type="entry name" value="DUF382"/>
</dbReference>
<dbReference type="STRING" id="478820.A0A196S6X8"/>
<feature type="compositionally biased region" description="Basic residues" evidence="1">
    <location>
        <begin position="8"/>
        <end position="21"/>
    </location>
</feature>
<organism evidence="3 4">
    <name type="scientific">Blastocystis sp. subtype 1 (strain ATCC 50177 / NandII)</name>
    <dbReference type="NCBI Taxonomy" id="478820"/>
    <lineage>
        <taxon>Eukaryota</taxon>
        <taxon>Sar</taxon>
        <taxon>Stramenopiles</taxon>
        <taxon>Bigyra</taxon>
        <taxon>Opalozoa</taxon>
        <taxon>Opalinata</taxon>
        <taxon>Blastocystidae</taxon>
        <taxon>Blastocystis</taxon>
    </lineage>
</organism>
<sequence length="478" mass="54298">MIVDTKKRLTKNQKRRQKKKENKKEGALLNKEKVEKIVTQEEKKAENTDTQTPAEDDSNYVYDSAFEKVKDQYKELQEVFQNFAAKEAAQIETVAASTDASAAGADGSQHPDTAESLMKGDEAPGEKKMSKKARKLASRLTVAELKQLVRRPDVVEVEDVTASDPRLLVYLKSYRNTVPVPRHWCSKRHYLQGRRGTEKPPFKLPDYIADTGIAEVRASITEEEREKSLQSQARDRMHPKLHRMDISYDVLESAFFQHMRKPKMTGFGEVYYEGKEYEVRLTDRKPGQLSDRLREALGMTPTSPPPWLWMQQRYGPPPSYPNLRIPGLNSPIPPGCQYGNHAEGWGRPPVDEQGRPLYGDVFGVYVEEKATKKLNPEEEKLWGEIPENALDDEEEEEEQAPEPEEPMQEEPAQEDVPAQSEVVPGSETPAAVQLRKEAGDETPYEPKSLYTHLEEVEVTGGKGFMPTTKKYIIPGKEQ</sequence>
<feature type="region of interest" description="Disordered" evidence="1">
    <location>
        <begin position="1"/>
        <end position="60"/>
    </location>
</feature>
<proteinExistence type="predicted"/>
<evidence type="ECO:0000259" key="2">
    <source>
        <dbReference type="SMART" id="SM00581"/>
    </source>
</evidence>
<reference evidence="3 4" key="1">
    <citation type="submission" date="2016-05" db="EMBL/GenBank/DDBJ databases">
        <title>Nuclear genome of Blastocystis sp. subtype 1 NandII.</title>
        <authorList>
            <person name="Gentekaki E."/>
            <person name="Curtis B."/>
            <person name="Stairs C."/>
            <person name="Eme L."/>
            <person name="Herman E."/>
            <person name="Klimes V."/>
            <person name="Arias M.C."/>
            <person name="Elias M."/>
            <person name="Hilliou F."/>
            <person name="Klute M."/>
            <person name="Malik S.-B."/>
            <person name="Pightling A."/>
            <person name="Rachubinski R."/>
            <person name="Salas D."/>
            <person name="Schlacht A."/>
            <person name="Suga H."/>
            <person name="Archibald J."/>
            <person name="Ball S.G."/>
            <person name="Clark G."/>
            <person name="Dacks J."/>
            <person name="Van Der Giezen M."/>
            <person name="Tsaousis A."/>
            <person name="Roger A."/>
        </authorList>
    </citation>
    <scope>NUCLEOTIDE SEQUENCE [LARGE SCALE GENOMIC DNA]</scope>
    <source>
        <strain evidence="4">ATCC 50177 / NandII</strain>
    </source>
</reference>
<gene>
    <name evidence="3" type="ORF">AV274_6164</name>
</gene>
<dbReference type="Pfam" id="PF04046">
    <property type="entry name" value="PSP"/>
    <property type="match status" value="1"/>
</dbReference>
<feature type="compositionally biased region" description="Basic and acidic residues" evidence="1">
    <location>
        <begin position="118"/>
        <end position="128"/>
    </location>
</feature>
<dbReference type="AlphaFoldDB" id="A0A196S6X8"/>